<proteinExistence type="predicted"/>
<comment type="caution">
    <text evidence="3">The sequence shown here is derived from an EMBL/GenBank/DDBJ whole genome shotgun (WGS) entry which is preliminary data.</text>
</comment>
<dbReference type="Pfam" id="PF01266">
    <property type="entry name" value="DAO"/>
    <property type="match status" value="1"/>
</dbReference>
<gene>
    <name evidence="3" type="ORF">CVT23_19000</name>
</gene>
<reference evidence="3 4" key="1">
    <citation type="submission" date="2017-11" db="EMBL/GenBank/DDBJ databases">
        <title>Draft genome sequence of Rhizobiales bacterium SY3-13.</title>
        <authorList>
            <person name="Sun C."/>
        </authorList>
    </citation>
    <scope>NUCLEOTIDE SEQUENCE [LARGE SCALE GENOMIC DNA]</scope>
    <source>
        <strain evidence="3 4">SY3-13</strain>
    </source>
</reference>
<name>A0A2M9FXH5_9PROT</name>
<dbReference type="InterPro" id="IPR006076">
    <property type="entry name" value="FAD-dep_OxRdtase"/>
</dbReference>
<dbReference type="GO" id="GO:0016491">
    <property type="term" value="F:oxidoreductase activity"/>
    <property type="evidence" value="ECO:0007669"/>
    <property type="project" value="UniProtKB-KW"/>
</dbReference>
<evidence type="ECO:0000313" key="4">
    <source>
        <dbReference type="Proteomes" id="UP000229498"/>
    </source>
</evidence>
<organism evidence="3 4">
    <name type="scientific">Minwuia thermotolerans</name>
    <dbReference type="NCBI Taxonomy" id="2056226"/>
    <lineage>
        <taxon>Bacteria</taxon>
        <taxon>Pseudomonadati</taxon>
        <taxon>Pseudomonadota</taxon>
        <taxon>Alphaproteobacteria</taxon>
        <taxon>Minwuiales</taxon>
        <taxon>Minwuiaceae</taxon>
        <taxon>Minwuia</taxon>
    </lineage>
</organism>
<accession>A0A2M9FXH5</accession>
<evidence type="ECO:0000313" key="3">
    <source>
        <dbReference type="EMBL" id="PJK28165.1"/>
    </source>
</evidence>
<dbReference type="InterPro" id="IPR036188">
    <property type="entry name" value="FAD/NAD-bd_sf"/>
</dbReference>
<dbReference type="PANTHER" id="PTHR13847:SF281">
    <property type="entry name" value="FAD DEPENDENT OXIDOREDUCTASE DOMAIN-CONTAINING PROTEIN"/>
    <property type="match status" value="1"/>
</dbReference>
<dbReference type="SUPFAM" id="SSF51905">
    <property type="entry name" value="FAD/NAD(P)-binding domain"/>
    <property type="match status" value="1"/>
</dbReference>
<dbReference type="PANTHER" id="PTHR13847">
    <property type="entry name" value="SARCOSINE DEHYDROGENASE-RELATED"/>
    <property type="match status" value="1"/>
</dbReference>
<keyword evidence="1" id="KW-0560">Oxidoreductase</keyword>
<evidence type="ECO:0000259" key="2">
    <source>
        <dbReference type="Pfam" id="PF01266"/>
    </source>
</evidence>
<dbReference type="OrthoDB" id="9814969at2"/>
<sequence>MSVPPSPYGESPARRSSSRNMIGRLHAHKPTVPCNLSGSTETSMTRKKTYYEATAPGTPPRAALVGEVRADVCIVGGGFTGVGAALELAARGFGVRLLEAKRIGAGASGRNGGQINYGFSADVVSLAARLGIEPARALWAMAEEAVSLIDRRAAEHGIDCDLRRGFIYAAARASHMEPLRRERAVLAESFGYGHLELLDSAATAAATGSGIYHGGLRDQRSGHLHPLKYLLGLAAAAEARGAVLHEDSPATSVDGENGVVHTARGVVRASHVLVAANAYLDGLVPPLGSRAMPVGTWVVATRPLAAEERTGLLPGGECVCDTHVALDYYRFTADNRLLFGGGVSYRGRDGAEDGARLLGRRIARVYPGLAGIGIDHAWGGRVSITRNRLPDIGRIGRRLYYAQGFSGQGVALTGMAGQVIAEAIAGDAGRFDVFASVPHGLFPGGAALRQPLLALFRLWYRLRDRL</sequence>
<evidence type="ECO:0000256" key="1">
    <source>
        <dbReference type="ARBA" id="ARBA00023002"/>
    </source>
</evidence>
<dbReference type="EMBL" id="PHIG01000048">
    <property type="protein sequence ID" value="PJK28165.1"/>
    <property type="molecule type" value="Genomic_DNA"/>
</dbReference>
<dbReference type="Proteomes" id="UP000229498">
    <property type="component" value="Unassembled WGS sequence"/>
</dbReference>
<feature type="domain" description="FAD dependent oxidoreductase" evidence="2">
    <location>
        <begin position="71"/>
        <end position="422"/>
    </location>
</feature>
<dbReference type="Gene3D" id="3.30.9.10">
    <property type="entry name" value="D-Amino Acid Oxidase, subunit A, domain 2"/>
    <property type="match status" value="1"/>
</dbReference>
<protein>
    <submittedName>
        <fullName evidence="3">FAD-dependent oxidoreductase</fullName>
    </submittedName>
</protein>
<dbReference type="GO" id="GO:0005737">
    <property type="term" value="C:cytoplasm"/>
    <property type="evidence" value="ECO:0007669"/>
    <property type="project" value="TreeGrafter"/>
</dbReference>
<keyword evidence="4" id="KW-1185">Reference proteome</keyword>
<dbReference type="Gene3D" id="3.50.50.60">
    <property type="entry name" value="FAD/NAD(P)-binding domain"/>
    <property type="match status" value="1"/>
</dbReference>
<dbReference type="AlphaFoldDB" id="A0A2M9FXH5"/>